<dbReference type="EMBL" id="CM007906">
    <property type="protein sequence ID" value="OTF88095.1"/>
    <property type="molecule type" value="Genomic_DNA"/>
</dbReference>
<sequence>MKSGYECLRTPYAQDFLSVVPIEGLGQCMSAVEYRAILKYRLMVPPFPVDDPCPVCRKSCLDSFGEHAIHCKELPGFKYRHDLVRDVLYDVLKRAGISAKKEAPVNFLTDPLEGRSTLRPADILVFGWEGGKHACVDLTGVSPLVGLKGPRVCGGSGDNQGRGGQSS</sequence>
<dbReference type="PANTHER" id="PTHR48462:SF1">
    <property type="entry name" value="PROTEIN, PUTATIVE-RELATED"/>
    <property type="match status" value="1"/>
</dbReference>
<proteinExistence type="predicted"/>
<dbReference type="PANTHER" id="PTHR48462">
    <property type="entry name" value="PROTEIN, PUTATIVE-RELATED"/>
    <property type="match status" value="1"/>
</dbReference>
<evidence type="ECO:0000313" key="2">
    <source>
        <dbReference type="Proteomes" id="UP000215914"/>
    </source>
</evidence>
<gene>
    <name evidence="1" type="ORF">HannXRQ_Chr17g0569251</name>
</gene>
<reference evidence="2" key="1">
    <citation type="journal article" date="2017" name="Nature">
        <title>The sunflower genome provides insights into oil metabolism, flowering and Asterid evolution.</title>
        <authorList>
            <person name="Badouin H."/>
            <person name="Gouzy J."/>
            <person name="Grassa C.J."/>
            <person name="Murat F."/>
            <person name="Staton S.E."/>
            <person name="Cottret L."/>
            <person name="Lelandais-Briere C."/>
            <person name="Owens G.L."/>
            <person name="Carrere S."/>
            <person name="Mayjonade B."/>
            <person name="Legrand L."/>
            <person name="Gill N."/>
            <person name="Kane N.C."/>
            <person name="Bowers J.E."/>
            <person name="Hubner S."/>
            <person name="Bellec A."/>
            <person name="Berard A."/>
            <person name="Berges H."/>
            <person name="Blanchet N."/>
            <person name="Boniface M.C."/>
            <person name="Brunel D."/>
            <person name="Catrice O."/>
            <person name="Chaidir N."/>
            <person name="Claudel C."/>
            <person name="Donnadieu C."/>
            <person name="Faraut T."/>
            <person name="Fievet G."/>
            <person name="Helmstetter N."/>
            <person name="King M."/>
            <person name="Knapp S.J."/>
            <person name="Lai Z."/>
            <person name="Le Paslier M.C."/>
            <person name="Lippi Y."/>
            <person name="Lorenzon L."/>
            <person name="Mandel J.R."/>
            <person name="Marage G."/>
            <person name="Marchand G."/>
            <person name="Marquand E."/>
            <person name="Bret-Mestries E."/>
            <person name="Morien E."/>
            <person name="Nambeesan S."/>
            <person name="Nguyen T."/>
            <person name="Pegot-Espagnet P."/>
            <person name="Pouilly N."/>
            <person name="Raftis F."/>
            <person name="Sallet E."/>
            <person name="Schiex T."/>
            <person name="Thomas J."/>
            <person name="Vandecasteele C."/>
            <person name="Vares D."/>
            <person name="Vear F."/>
            <person name="Vautrin S."/>
            <person name="Crespi M."/>
            <person name="Mangin B."/>
            <person name="Burke J.M."/>
            <person name="Salse J."/>
            <person name="Munos S."/>
            <person name="Vincourt P."/>
            <person name="Rieseberg L.H."/>
            <person name="Langlade N.B."/>
        </authorList>
    </citation>
    <scope>NUCLEOTIDE SEQUENCE [LARGE SCALE GENOMIC DNA]</scope>
    <source>
        <strain evidence="2">cv. SF193</strain>
    </source>
</reference>
<dbReference type="InParanoid" id="A0A251RUI2"/>
<accession>A0A251RUI2</accession>
<protein>
    <recommendedName>
        <fullName evidence="3">Auxilin-like protein</fullName>
    </recommendedName>
</protein>
<evidence type="ECO:0008006" key="3">
    <source>
        <dbReference type="Google" id="ProtNLM"/>
    </source>
</evidence>
<dbReference type="OMA" id="ERAVHCK"/>
<keyword evidence="2" id="KW-1185">Reference proteome</keyword>
<dbReference type="Proteomes" id="UP000215914">
    <property type="component" value="Chromosome 17"/>
</dbReference>
<organism evidence="1 2">
    <name type="scientific">Helianthus annuus</name>
    <name type="common">Common sunflower</name>
    <dbReference type="NCBI Taxonomy" id="4232"/>
    <lineage>
        <taxon>Eukaryota</taxon>
        <taxon>Viridiplantae</taxon>
        <taxon>Streptophyta</taxon>
        <taxon>Embryophyta</taxon>
        <taxon>Tracheophyta</taxon>
        <taxon>Spermatophyta</taxon>
        <taxon>Magnoliopsida</taxon>
        <taxon>eudicotyledons</taxon>
        <taxon>Gunneridae</taxon>
        <taxon>Pentapetalae</taxon>
        <taxon>asterids</taxon>
        <taxon>campanulids</taxon>
        <taxon>Asterales</taxon>
        <taxon>Asteraceae</taxon>
        <taxon>Asteroideae</taxon>
        <taxon>Heliantheae alliance</taxon>
        <taxon>Heliantheae</taxon>
        <taxon>Helianthus</taxon>
    </lineage>
</organism>
<evidence type="ECO:0000313" key="1">
    <source>
        <dbReference type="EMBL" id="OTF88095.1"/>
    </source>
</evidence>
<dbReference type="AlphaFoldDB" id="A0A251RUI2"/>
<name>A0A251RUI2_HELAN</name>